<feature type="chain" id="PRO_5005548638" description="DOMON domain-containing protein" evidence="2">
    <location>
        <begin position="26"/>
        <end position="331"/>
    </location>
</feature>
<feature type="compositionally biased region" description="Polar residues" evidence="1">
    <location>
        <begin position="37"/>
        <end position="50"/>
    </location>
</feature>
<feature type="signal peptide" evidence="2">
    <location>
        <begin position="1"/>
        <end position="25"/>
    </location>
</feature>
<gene>
    <name evidence="4" type="ORF">AMAG_16668</name>
</gene>
<dbReference type="Proteomes" id="UP000054350">
    <property type="component" value="Unassembled WGS sequence"/>
</dbReference>
<sequence>MVASPSFGALACLLSLLLAVPSALAIPQNNPAPSPSPTAKSGTISATNLPLPNGGGTVTANGTISVGGSKNSTTTPTNSTSPPPITALPTFSLTPDTPTAKRARACTADSTFCVTLIDHGTVVTFAIDAPADAKWLACGLGTKMDGADIVAGYMYDGKFVVSDRKGVPDHKPPTVDAKQDALPVRGGMDAASGRWVSSYQRMKSTGDKDGDLELDTGKPVSLIVAYGAGDAAIDVAANKGLDHPEFRAKFTKHKAYGKLVVDLNDPKQVAAASASATSAAAPTPTAGAGAAATGDAAAKTGSGAVSAWRADAARAVVVTVAGVAGAMALVL</sequence>
<dbReference type="PROSITE" id="PS50836">
    <property type="entry name" value="DOMON"/>
    <property type="match status" value="1"/>
</dbReference>
<protein>
    <recommendedName>
        <fullName evidence="3">DOMON domain-containing protein</fullName>
    </recommendedName>
</protein>
<evidence type="ECO:0000259" key="3">
    <source>
        <dbReference type="PROSITE" id="PS50836"/>
    </source>
</evidence>
<reference evidence="5" key="2">
    <citation type="submission" date="2009-11" db="EMBL/GenBank/DDBJ databases">
        <title>The Genome Sequence of Allomyces macrogynus strain ATCC 38327.</title>
        <authorList>
            <consortium name="The Broad Institute Genome Sequencing Platform"/>
            <person name="Russ C."/>
            <person name="Cuomo C."/>
            <person name="Shea T."/>
            <person name="Young S.K."/>
            <person name="Zeng Q."/>
            <person name="Koehrsen M."/>
            <person name="Haas B."/>
            <person name="Borodovsky M."/>
            <person name="Guigo R."/>
            <person name="Alvarado L."/>
            <person name="Berlin A."/>
            <person name="Borenstein D."/>
            <person name="Chen Z."/>
            <person name="Engels R."/>
            <person name="Freedman E."/>
            <person name="Gellesch M."/>
            <person name="Goldberg J."/>
            <person name="Griggs A."/>
            <person name="Gujja S."/>
            <person name="Heiman D."/>
            <person name="Hepburn T."/>
            <person name="Howarth C."/>
            <person name="Jen D."/>
            <person name="Larson L."/>
            <person name="Lewis B."/>
            <person name="Mehta T."/>
            <person name="Park D."/>
            <person name="Pearson M."/>
            <person name="Roberts A."/>
            <person name="Saif S."/>
            <person name="Shenoy N."/>
            <person name="Sisk P."/>
            <person name="Stolte C."/>
            <person name="Sykes S."/>
            <person name="Walk T."/>
            <person name="White J."/>
            <person name="Yandava C."/>
            <person name="Burger G."/>
            <person name="Gray M.W."/>
            <person name="Holland P.W.H."/>
            <person name="King N."/>
            <person name="Lang F.B.F."/>
            <person name="Roger A.J."/>
            <person name="Ruiz-Trillo I."/>
            <person name="Lander E."/>
            <person name="Nusbaum C."/>
        </authorList>
    </citation>
    <scope>NUCLEOTIDE SEQUENCE [LARGE SCALE GENOMIC DNA]</scope>
    <source>
        <strain evidence="5">ATCC 38327</strain>
    </source>
</reference>
<dbReference type="Gene3D" id="2.60.40.1210">
    <property type="entry name" value="Cellobiose dehydrogenase, cytochrome domain"/>
    <property type="match status" value="1"/>
</dbReference>
<dbReference type="Pfam" id="PF03351">
    <property type="entry name" value="DOMON"/>
    <property type="match status" value="1"/>
</dbReference>
<dbReference type="SUPFAM" id="SSF49344">
    <property type="entry name" value="CBD9-like"/>
    <property type="match status" value="1"/>
</dbReference>
<feature type="domain" description="DOMON" evidence="3">
    <location>
        <begin position="108"/>
        <end position="227"/>
    </location>
</feature>
<dbReference type="OrthoDB" id="19261at2759"/>
<dbReference type="InterPro" id="IPR045266">
    <property type="entry name" value="DOH_DOMON"/>
</dbReference>
<keyword evidence="2" id="KW-0732">Signal</keyword>
<organism evidence="4 5">
    <name type="scientific">Allomyces macrogynus (strain ATCC 38327)</name>
    <name type="common">Allomyces javanicus var. macrogynus</name>
    <dbReference type="NCBI Taxonomy" id="578462"/>
    <lineage>
        <taxon>Eukaryota</taxon>
        <taxon>Fungi</taxon>
        <taxon>Fungi incertae sedis</taxon>
        <taxon>Blastocladiomycota</taxon>
        <taxon>Blastocladiomycetes</taxon>
        <taxon>Blastocladiales</taxon>
        <taxon>Blastocladiaceae</taxon>
        <taxon>Allomyces</taxon>
    </lineage>
</organism>
<feature type="compositionally biased region" description="Polar residues" evidence="1">
    <location>
        <begin position="58"/>
        <end position="70"/>
    </location>
</feature>
<dbReference type="AlphaFoldDB" id="A0A0L0TBT6"/>
<reference evidence="4 5" key="1">
    <citation type="submission" date="2009-11" db="EMBL/GenBank/DDBJ databases">
        <title>Annotation of Allomyces macrogynus ATCC 38327.</title>
        <authorList>
            <consortium name="The Broad Institute Genome Sequencing Platform"/>
            <person name="Russ C."/>
            <person name="Cuomo C."/>
            <person name="Burger G."/>
            <person name="Gray M.W."/>
            <person name="Holland P.W.H."/>
            <person name="King N."/>
            <person name="Lang F.B.F."/>
            <person name="Roger A.J."/>
            <person name="Ruiz-Trillo I."/>
            <person name="Young S.K."/>
            <person name="Zeng Q."/>
            <person name="Gargeya S."/>
            <person name="Fitzgerald M."/>
            <person name="Haas B."/>
            <person name="Abouelleil A."/>
            <person name="Alvarado L."/>
            <person name="Arachchi H.M."/>
            <person name="Berlin A."/>
            <person name="Chapman S.B."/>
            <person name="Gearin G."/>
            <person name="Goldberg J."/>
            <person name="Griggs A."/>
            <person name="Gujja S."/>
            <person name="Hansen M."/>
            <person name="Heiman D."/>
            <person name="Howarth C."/>
            <person name="Larimer J."/>
            <person name="Lui A."/>
            <person name="MacDonald P.J.P."/>
            <person name="McCowen C."/>
            <person name="Montmayeur A."/>
            <person name="Murphy C."/>
            <person name="Neiman D."/>
            <person name="Pearson M."/>
            <person name="Priest M."/>
            <person name="Roberts A."/>
            <person name="Saif S."/>
            <person name="Shea T."/>
            <person name="Sisk P."/>
            <person name="Stolte C."/>
            <person name="Sykes S."/>
            <person name="Wortman J."/>
            <person name="Nusbaum C."/>
            <person name="Birren B."/>
        </authorList>
    </citation>
    <scope>NUCLEOTIDE SEQUENCE [LARGE SCALE GENOMIC DNA]</scope>
    <source>
        <strain evidence="4 5">ATCC 38327</strain>
    </source>
</reference>
<evidence type="ECO:0000313" key="4">
    <source>
        <dbReference type="EMBL" id="KNE72181.1"/>
    </source>
</evidence>
<dbReference type="VEuPathDB" id="FungiDB:AMAG_16668"/>
<feature type="region of interest" description="Disordered" evidence="1">
    <location>
        <begin position="29"/>
        <end position="94"/>
    </location>
</feature>
<proteinExistence type="predicted"/>
<dbReference type="CDD" id="cd09631">
    <property type="entry name" value="DOMON_DOH"/>
    <property type="match status" value="1"/>
</dbReference>
<evidence type="ECO:0000256" key="2">
    <source>
        <dbReference type="SAM" id="SignalP"/>
    </source>
</evidence>
<evidence type="ECO:0000256" key="1">
    <source>
        <dbReference type="SAM" id="MobiDB-lite"/>
    </source>
</evidence>
<dbReference type="InterPro" id="IPR005018">
    <property type="entry name" value="DOMON_domain"/>
</dbReference>
<dbReference type="EMBL" id="GG745377">
    <property type="protein sequence ID" value="KNE72181.1"/>
    <property type="molecule type" value="Genomic_DNA"/>
</dbReference>
<evidence type="ECO:0000313" key="5">
    <source>
        <dbReference type="Proteomes" id="UP000054350"/>
    </source>
</evidence>
<accession>A0A0L0TBT6</accession>
<keyword evidence="5" id="KW-1185">Reference proteome</keyword>
<name>A0A0L0TBT6_ALLM3</name>
<dbReference type="SMART" id="SM00664">
    <property type="entry name" value="DoH"/>
    <property type="match status" value="1"/>
</dbReference>
<feature type="compositionally biased region" description="Low complexity" evidence="1">
    <location>
        <begin position="71"/>
        <end position="80"/>
    </location>
</feature>